<sequence length="515" mass="58206">MILTETPKRQLVSKLVTWGHWFTLCNIIVAICIAGIYLFSSALPETLLGLFYLLANWFSHIGFLTFFGFVILVLPLCYLYPNSRFLRAWASVVAAFGLAFLAFDALLYTRQGMHFSPYSAEFIRQQTDTVLAGLKGHQILFLIVSFFVWLLFQLLIANSLWHRIERLQKFRFGLPISGAFVALFMFSHIVHVWADANLYQPVMKQDNMFPLSYPATAKTLMSKYGLLDIEQYRAKKRLQFDNQFERVTYPKSSLFCAADNDENTVLLLIEATNENPHIALPPGSQTRILPYHFDLSSSSVSSVKTALYGLPETFHNNIANVSPILLQVLSGSNKTVYGYTENETLKQFFADNNVTPLDSPENMLKNDIQPGLSILHVNVEQAEKWLDQKAESQPYFASVVSADNKVFAATNLPIHKNNPLSSHQDIAPTLLNYLGCHIADELHSTGQNLLLSGRNWIVSNQQNKIIILHNNLRTEIDPSGNYQLYSLDGELQNNTELNIPLLGQAIKLLSSFSEK</sequence>
<evidence type="ECO:0000259" key="2">
    <source>
        <dbReference type="Pfam" id="PF11893"/>
    </source>
</evidence>
<keyword evidence="1" id="KW-0812">Transmembrane</keyword>
<evidence type="ECO:0000313" key="4">
    <source>
        <dbReference type="Proteomes" id="UP001333710"/>
    </source>
</evidence>
<feature type="transmembrane region" description="Helical" evidence="1">
    <location>
        <begin position="139"/>
        <end position="160"/>
    </location>
</feature>
<keyword evidence="4" id="KW-1185">Reference proteome</keyword>
<feature type="transmembrane region" description="Helical" evidence="1">
    <location>
        <begin position="88"/>
        <end position="108"/>
    </location>
</feature>
<proteinExistence type="predicted"/>
<dbReference type="InterPro" id="IPR017850">
    <property type="entry name" value="Alkaline_phosphatase_core_sf"/>
</dbReference>
<organism evidence="3 4">
    <name type="scientific">Planctobacterium marinum</name>
    <dbReference type="NCBI Taxonomy" id="1631968"/>
    <lineage>
        <taxon>Bacteria</taxon>
        <taxon>Pseudomonadati</taxon>
        <taxon>Pseudomonadota</taxon>
        <taxon>Gammaproteobacteria</taxon>
        <taxon>Alteromonadales</taxon>
        <taxon>Alteromonadaceae</taxon>
        <taxon>Planctobacterium</taxon>
    </lineage>
</organism>
<dbReference type="SUPFAM" id="SSF53649">
    <property type="entry name" value="Alkaline phosphatase-like"/>
    <property type="match status" value="1"/>
</dbReference>
<evidence type="ECO:0000313" key="3">
    <source>
        <dbReference type="EMBL" id="BDX06777.1"/>
    </source>
</evidence>
<accession>A0AA48HQF1</accession>
<reference evidence="3" key="1">
    <citation type="submission" date="2023-01" db="EMBL/GenBank/DDBJ databases">
        <title>Complete genome sequence of Planctobacterium marinum strain Dej080120_11.</title>
        <authorList>
            <person name="Ueki S."/>
            <person name="Maruyama F."/>
        </authorList>
    </citation>
    <scope>NUCLEOTIDE SEQUENCE</scope>
    <source>
        <strain evidence="3">Dej080120_11</strain>
    </source>
</reference>
<dbReference type="InterPro" id="IPR024588">
    <property type="entry name" value="YejM_N"/>
</dbReference>
<evidence type="ECO:0000256" key="1">
    <source>
        <dbReference type="SAM" id="Phobius"/>
    </source>
</evidence>
<protein>
    <submittedName>
        <fullName evidence="3">Hydrolase</fullName>
    </submittedName>
</protein>
<dbReference type="AlphaFoldDB" id="A0AA48HQF1"/>
<keyword evidence="3" id="KW-0378">Hydrolase</keyword>
<feature type="transmembrane region" description="Helical" evidence="1">
    <location>
        <begin position="21"/>
        <end position="40"/>
    </location>
</feature>
<dbReference type="RefSeq" id="WP_338292778.1">
    <property type="nucleotide sequence ID" value="NZ_AP027272.1"/>
</dbReference>
<dbReference type="Proteomes" id="UP001333710">
    <property type="component" value="Chromosome"/>
</dbReference>
<dbReference type="KEGG" id="pmaw:MACH26_22980"/>
<keyword evidence="1" id="KW-1133">Transmembrane helix</keyword>
<gene>
    <name evidence="3" type="ORF">MACH26_22980</name>
</gene>
<name>A0AA48HQF1_9ALTE</name>
<dbReference type="Pfam" id="PF11893">
    <property type="entry name" value="DUF3413"/>
    <property type="match status" value="1"/>
</dbReference>
<feature type="transmembrane region" description="Helical" evidence="1">
    <location>
        <begin position="60"/>
        <end position="81"/>
    </location>
</feature>
<feature type="transmembrane region" description="Helical" evidence="1">
    <location>
        <begin position="172"/>
        <end position="194"/>
    </location>
</feature>
<keyword evidence="1" id="KW-0472">Membrane</keyword>
<dbReference type="GO" id="GO:0016787">
    <property type="term" value="F:hydrolase activity"/>
    <property type="evidence" value="ECO:0007669"/>
    <property type="project" value="UniProtKB-KW"/>
</dbReference>
<feature type="domain" description="Inner membrane protein YejM N-terminal" evidence="2">
    <location>
        <begin position="8"/>
        <end position="256"/>
    </location>
</feature>
<dbReference type="EMBL" id="AP027272">
    <property type="protein sequence ID" value="BDX06777.1"/>
    <property type="molecule type" value="Genomic_DNA"/>
</dbReference>